<name>A0ABR3BKA4_PHYBL</name>
<protein>
    <submittedName>
        <fullName evidence="1">Uncharacterized protein</fullName>
    </submittedName>
</protein>
<accession>A0ABR3BKA4</accession>
<dbReference type="EMBL" id="JBCLYO010000001">
    <property type="protein sequence ID" value="KAL0097990.1"/>
    <property type="molecule type" value="Genomic_DNA"/>
</dbReference>
<dbReference type="PANTHER" id="PTHR34204:SF2">
    <property type="entry name" value="RNA-BINDING ASCH DOMAIN PROTEIN"/>
    <property type="match status" value="1"/>
</dbReference>
<evidence type="ECO:0000313" key="1">
    <source>
        <dbReference type="EMBL" id="KAL0097990.1"/>
    </source>
</evidence>
<proteinExistence type="predicted"/>
<comment type="caution">
    <text evidence="1">The sequence shown here is derived from an EMBL/GenBank/DDBJ whole genome shotgun (WGS) entry which is preliminary data.</text>
</comment>
<reference evidence="1 2" key="1">
    <citation type="submission" date="2024-04" db="EMBL/GenBank/DDBJ databases">
        <title>Symmetric and asymmetric DNA N6-adenine methylation regulates different biological responses in Mucorales.</title>
        <authorList>
            <consortium name="Lawrence Berkeley National Laboratory"/>
            <person name="Lax C."/>
            <person name="Mondo S.J."/>
            <person name="Osorio-Concepcion M."/>
            <person name="Muszewska A."/>
            <person name="Corrochano-Luque M."/>
            <person name="Gutierrez G."/>
            <person name="Riley R."/>
            <person name="Lipzen A."/>
            <person name="Guo J."/>
            <person name="Hundley H."/>
            <person name="Amirebrahimi M."/>
            <person name="Ng V."/>
            <person name="Lorenzo-Gutierrez D."/>
            <person name="Binder U."/>
            <person name="Yang J."/>
            <person name="Song Y."/>
            <person name="Canovas D."/>
            <person name="Navarro E."/>
            <person name="Freitag M."/>
            <person name="Gabaldon T."/>
            <person name="Grigoriev I.V."/>
            <person name="Corrochano L.M."/>
            <person name="Nicolas F.E."/>
            <person name="Garre V."/>
        </authorList>
    </citation>
    <scope>NUCLEOTIDE SEQUENCE [LARGE SCALE GENOMIC DNA]</scope>
    <source>
        <strain evidence="1 2">L51</strain>
    </source>
</reference>
<gene>
    <name evidence="1" type="ORF">J3Q64DRAFT_1716163</name>
</gene>
<sequence length="110" mass="12222">MEPQDWRLFLGLRTTTGGKDLDTMPPSLNECIEAFTCLHQPISTGTRPIVNQLTVGARALSKHAHRDQKNQFWGNCTGTEKAKNDHANTVLANILCDSVWINLHMLPGDP</sequence>
<keyword evidence="2" id="KW-1185">Reference proteome</keyword>
<dbReference type="Proteomes" id="UP001448207">
    <property type="component" value="Unassembled WGS sequence"/>
</dbReference>
<evidence type="ECO:0000313" key="2">
    <source>
        <dbReference type="Proteomes" id="UP001448207"/>
    </source>
</evidence>
<dbReference type="PANTHER" id="PTHR34204">
    <property type="entry name" value="RNA-BINDING ASCH DOMAIN PROTEIN"/>
    <property type="match status" value="1"/>
</dbReference>
<organism evidence="1 2">
    <name type="scientific">Phycomyces blakesleeanus</name>
    <dbReference type="NCBI Taxonomy" id="4837"/>
    <lineage>
        <taxon>Eukaryota</taxon>
        <taxon>Fungi</taxon>
        <taxon>Fungi incertae sedis</taxon>
        <taxon>Mucoromycota</taxon>
        <taxon>Mucoromycotina</taxon>
        <taxon>Mucoromycetes</taxon>
        <taxon>Mucorales</taxon>
        <taxon>Phycomycetaceae</taxon>
        <taxon>Phycomyces</taxon>
    </lineage>
</organism>